<keyword evidence="2" id="KW-1185">Reference proteome</keyword>
<dbReference type="AlphaFoldDB" id="A0A6C2UM16"/>
<dbReference type="RefSeq" id="WP_136061811.1">
    <property type="nucleotide sequence ID" value="NZ_CAAHFH010000001.1"/>
</dbReference>
<protein>
    <submittedName>
        <fullName evidence="1">Uncharacterized protein</fullName>
    </submittedName>
</protein>
<gene>
    <name evidence="1" type="ORF">SCARR_02454</name>
</gene>
<reference evidence="1 2" key="1">
    <citation type="submission" date="2019-04" db="EMBL/GenBank/DDBJ databases">
        <authorList>
            <person name="Van Vliet M D."/>
        </authorList>
    </citation>
    <scope>NUCLEOTIDE SEQUENCE [LARGE SCALE GENOMIC DNA]</scope>
    <source>
        <strain evidence="1 2">F21</strain>
    </source>
</reference>
<sequence length="148" mass="16343">MSNAVADKWWGPQIQNSSTYRLELPFDEMQQCLDLSSNAIIELEQQLATSIVLQDPPDFSTGTLMLTNRFYTLDGNPVSPSTFTWMLKDEEDLLQAFGRVGGRSYSLTSVDSDNTVNAGGRNAMAADLYAQSADNIAPQQIFLGHQSE</sequence>
<accession>A0A6C2UM16</accession>
<proteinExistence type="predicted"/>
<dbReference type="Proteomes" id="UP000346198">
    <property type="component" value="Unassembled WGS sequence"/>
</dbReference>
<organism evidence="1 2">
    <name type="scientific">Pontiella sulfatireligans</name>
    <dbReference type="NCBI Taxonomy" id="2750658"/>
    <lineage>
        <taxon>Bacteria</taxon>
        <taxon>Pseudomonadati</taxon>
        <taxon>Kiritimatiellota</taxon>
        <taxon>Kiritimatiellia</taxon>
        <taxon>Kiritimatiellales</taxon>
        <taxon>Pontiellaceae</taxon>
        <taxon>Pontiella</taxon>
    </lineage>
</organism>
<evidence type="ECO:0000313" key="1">
    <source>
        <dbReference type="EMBL" id="VGO20391.1"/>
    </source>
</evidence>
<dbReference type="EMBL" id="CAAHFH010000001">
    <property type="protein sequence ID" value="VGO20391.1"/>
    <property type="molecule type" value="Genomic_DNA"/>
</dbReference>
<evidence type="ECO:0000313" key="2">
    <source>
        <dbReference type="Proteomes" id="UP000346198"/>
    </source>
</evidence>
<name>A0A6C2UM16_9BACT</name>